<dbReference type="Gene3D" id="1.10.10.2830">
    <property type="match status" value="1"/>
</dbReference>
<dbReference type="PATRIC" id="fig|158500.4.peg.4183"/>
<evidence type="ECO:0000259" key="2">
    <source>
        <dbReference type="SMART" id="SM00470"/>
    </source>
</evidence>
<accession>A0A031JSM1</accession>
<name>A0A031JSM1_9SPHN</name>
<dbReference type="RefSeq" id="WP_036528286.1">
    <property type="nucleotide sequence ID" value="NZ_JFYZ01000027.1"/>
</dbReference>
<dbReference type="Pfam" id="PF02195">
    <property type="entry name" value="ParB_N"/>
    <property type="match status" value="1"/>
</dbReference>
<dbReference type="PANTHER" id="PTHR33375:SF7">
    <property type="entry name" value="CHROMOSOME 2-PARTITIONING PROTEIN PARB-RELATED"/>
    <property type="match status" value="1"/>
</dbReference>
<evidence type="ECO:0000313" key="4">
    <source>
        <dbReference type="Proteomes" id="UP000024329"/>
    </source>
</evidence>
<dbReference type="SMART" id="SM00470">
    <property type="entry name" value="ParB"/>
    <property type="match status" value="1"/>
</dbReference>
<dbReference type="AlphaFoldDB" id="A0A031JSM1"/>
<dbReference type="GO" id="GO:0007059">
    <property type="term" value="P:chromosome segregation"/>
    <property type="evidence" value="ECO:0007669"/>
    <property type="project" value="TreeGrafter"/>
</dbReference>
<gene>
    <name evidence="3" type="ORF">BV97_04115</name>
</gene>
<dbReference type="eggNOG" id="COG1475">
    <property type="taxonomic scope" value="Bacteria"/>
</dbReference>
<dbReference type="InterPro" id="IPR003115">
    <property type="entry name" value="ParB_N"/>
</dbReference>
<proteinExistence type="predicted"/>
<dbReference type="SUPFAM" id="SSF109709">
    <property type="entry name" value="KorB DNA-binding domain-like"/>
    <property type="match status" value="1"/>
</dbReference>
<evidence type="ECO:0000256" key="1">
    <source>
        <dbReference type="SAM" id="MobiDB-lite"/>
    </source>
</evidence>
<feature type="domain" description="ParB-like N-terminal" evidence="2">
    <location>
        <begin position="4"/>
        <end position="107"/>
    </location>
</feature>
<sequence>MKLEFIPLDNLRVSKANMRHARKAPDVSDILPTIRARGVLQPLIVRPCRDGGEASPGFEIVAGARRFHAAQIVAGERRIEAGGALGAQSGGDASGETGEEAAIAAAATAVANDPQSSAEACDPVADAAQLPCAILDEGDDASAIEASLIENIARLDPDEVSRWECFTRLIREGRRPEDIAATFGLPDLAVRRVLALGNLLPRIRDLYRREQIDAATVRHLTLASKSQQKAWLALAEDPDAYAPRGYQLKGWLFGGQSVPVRHALFDVAASGLATIADLFGEDSYFADTQAFWAAQNEAVEARRTDTLEAGWADAIVVGPDTHFHEWEYEKTAKRKGGRVYIDVRGNGEVIVHEGYVDRREAARLHRAAERGGDGGSSKIARPELTSVTQVYVDLHRHATVRAALLDHPGTALRLMVAHAICGSHLWRVGVEPQAARSDALRESLDESRAEAVFDKRRRACLAIAGFGEEEPTMTGGGSSGLCGAFARLLALCDGEVLDILAVVMGETLAAGSAAVEAVGTQIGVDPADWWEADEAFLDTLRDREVLLAMVGEVAGPLVATANAGEKTKTLKAIIRDHLAGAGGRAKREGWVPRWMAFPPTAYTARGGVGTVAAHARALAERSAAFEEPPVETAGGDAGPLPVAAGGNAPQDGDDRLAA</sequence>
<dbReference type="InterPro" id="IPR050336">
    <property type="entry name" value="Chromosome_partition/occlusion"/>
</dbReference>
<comment type="caution">
    <text evidence="3">The sequence shown here is derived from an EMBL/GenBank/DDBJ whole genome shotgun (WGS) entry which is preliminary data.</text>
</comment>
<dbReference type="InterPro" id="IPR036086">
    <property type="entry name" value="ParB/Sulfiredoxin_sf"/>
</dbReference>
<organism evidence="3 4">
    <name type="scientific">Novosphingobium resinovorum</name>
    <dbReference type="NCBI Taxonomy" id="158500"/>
    <lineage>
        <taxon>Bacteria</taxon>
        <taxon>Pseudomonadati</taxon>
        <taxon>Pseudomonadota</taxon>
        <taxon>Alphaproteobacteria</taxon>
        <taxon>Sphingomonadales</taxon>
        <taxon>Sphingomonadaceae</taxon>
        <taxon>Novosphingobium</taxon>
    </lineage>
</organism>
<dbReference type="Proteomes" id="UP000024329">
    <property type="component" value="Unassembled WGS sequence"/>
</dbReference>
<protein>
    <submittedName>
        <fullName evidence="3">ParB-like protein</fullName>
    </submittedName>
</protein>
<dbReference type="EMBL" id="JFYZ01000027">
    <property type="protein sequence ID" value="EZP79352.1"/>
    <property type="molecule type" value="Genomic_DNA"/>
</dbReference>
<dbReference type="Gene3D" id="3.90.1530.30">
    <property type="match status" value="1"/>
</dbReference>
<reference evidence="3 4" key="1">
    <citation type="submission" date="2014-03" db="EMBL/GenBank/DDBJ databases">
        <title>Whole genome sequence of Novosphingobium resinovorum KF1.</title>
        <authorList>
            <person name="Gan H.M."/>
            <person name="Gan H.Y."/>
            <person name="Chew T.H."/>
            <person name="Savka M.A."/>
        </authorList>
    </citation>
    <scope>NUCLEOTIDE SEQUENCE [LARGE SCALE GENOMIC DNA]</scope>
    <source>
        <strain evidence="3 4">KF1</strain>
    </source>
</reference>
<dbReference type="SUPFAM" id="SSF110849">
    <property type="entry name" value="ParB/Sulfiredoxin"/>
    <property type="match status" value="1"/>
</dbReference>
<feature type="region of interest" description="Disordered" evidence="1">
    <location>
        <begin position="624"/>
        <end position="658"/>
    </location>
</feature>
<dbReference type="PANTHER" id="PTHR33375">
    <property type="entry name" value="CHROMOSOME-PARTITIONING PROTEIN PARB-RELATED"/>
    <property type="match status" value="1"/>
</dbReference>
<dbReference type="GO" id="GO:0005694">
    <property type="term" value="C:chromosome"/>
    <property type="evidence" value="ECO:0007669"/>
    <property type="project" value="TreeGrafter"/>
</dbReference>
<evidence type="ECO:0000313" key="3">
    <source>
        <dbReference type="EMBL" id="EZP79352.1"/>
    </source>
</evidence>